<dbReference type="FunFam" id="3.40.630.30:FF:000016">
    <property type="entry name" value="nudix hydrolase 2"/>
    <property type="match status" value="1"/>
</dbReference>
<accession>A0A1S3BLG4</accession>
<evidence type="ECO:0000256" key="2">
    <source>
        <dbReference type="ARBA" id="ARBA00022723"/>
    </source>
</evidence>
<proteinExistence type="inferred from homology"/>
<dbReference type="InterPro" id="IPR040618">
    <property type="entry name" value="Pre-Nudix"/>
</dbReference>
<dbReference type="GO" id="GO:0035529">
    <property type="term" value="F:NADH pyrophosphatase activity"/>
    <property type="evidence" value="ECO:0007669"/>
    <property type="project" value="TreeGrafter"/>
</dbReference>
<dbReference type="Pfam" id="PF00293">
    <property type="entry name" value="NUDIX"/>
    <property type="match status" value="1"/>
</dbReference>
<dbReference type="FunFam" id="3.90.79.10:FF:000015">
    <property type="entry name" value="Nudix hydrolase 8"/>
    <property type="match status" value="1"/>
</dbReference>
<dbReference type="PROSITE" id="PS00893">
    <property type="entry name" value="NUDIX_BOX"/>
    <property type="match status" value="1"/>
</dbReference>
<dbReference type="AlphaFoldDB" id="A0A1S3BLG4"/>
<comment type="similarity">
    <text evidence="1">Belongs to the Nudix hydrolase family.</text>
</comment>
<dbReference type="Pfam" id="PF18290">
    <property type="entry name" value="Nudix_hydro"/>
    <property type="match status" value="1"/>
</dbReference>
<dbReference type="PANTHER" id="PTHR13994:SF13">
    <property type="entry name" value="FI03680P"/>
    <property type="match status" value="1"/>
</dbReference>
<dbReference type="SUPFAM" id="SSF55811">
    <property type="entry name" value="Nudix"/>
    <property type="match status" value="1"/>
</dbReference>
<dbReference type="InterPro" id="IPR000086">
    <property type="entry name" value="NUDIX_hydrolase_dom"/>
</dbReference>
<dbReference type="PROSITE" id="PS51462">
    <property type="entry name" value="NUDIX"/>
    <property type="match status" value="1"/>
</dbReference>
<dbReference type="InterPro" id="IPR003293">
    <property type="entry name" value="Nudix_hydrolase6-like"/>
</dbReference>
<dbReference type="Gene3D" id="3.90.79.10">
    <property type="entry name" value="Nucleoside Triphosphate Pyrophosphohydrolase"/>
    <property type="match status" value="1"/>
</dbReference>
<gene>
    <name evidence="5" type="primary">103490864</name>
</gene>
<evidence type="ECO:0000313" key="5">
    <source>
        <dbReference type="EnsemblPlants" id="MELO3C013918.2.1"/>
    </source>
</evidence>
<dbReference type="EnsemblPlants" id="MELO3C013918.2.1">
    <property type="protein sequence ID" value="MELO3C013918.2.1"/>
    <property type="gene ID" value="MELO3C013918.2"/>
</dbReference>
<dbReference type="PANTHER" id="PTHR13994">
    <property type="entry name" value="NUDIX HYDROLASE RELATED"/>
    <property type="match status" value="1"/>
</dbReference>
<dbReference type="InterPro" id="IPR015797">
    <property type="entry name" value="NUDIX_hydrolase-like_dom_sf"/>
</dbReference>
<keyword evidence="2" id="KW-0479">Metal-binding</keyword>
<name>A0A1S3BLG4_CUCME</name>
<feature type="domain" description="Nudix hydrolase" evidence="4">
    <location>
        <begin position="194"/>
        <end position="324"/>
    </location>
</feature>
<dbReference type="Gramene" id="MELO3C013918.2.1">
    <property type="protein sequence ID" value="MELO3C013918.2.1"/>
    <property type="gene ID" value="MELO3C013918.2"/>
</dbReference>
<evidence type="ECO:0000256" key="3">
    <source>
        <dbReference type="ARBA" id="ARBA00022801"/>
    </source>
</evidence>
<dbReference type="GO" id="GO:0051287">
    <property type="term" value="F:NAD binding"/>
    <property type="evidence" value="ECO:0007669"/>
    <property type="project" value="TreeGrafter"/>
</dbReference>
<dbReference type="CDD" id="cd04670">
    <property type="entry name" value="NUDIX_ASFGF2_Nudt6"/>
    <property type="match status" value="1"/>
</dbReference>
<dbReference type="GO" id="GO:0046872">
    <property type="term" value="F:metal ion binding"/>
    <property type="evidence" value="ECO:0007669"/>
    <property type="project" value="UniProtKB-KW"/>
</dbReference>
<dbReference type="eggNOG" id="KOG0648">
    <property type="taxonomic scope" value="Eukaryota"/>
</dbReference>
<evidence type="ECO:0000256" key="1">
    <source>
        <dbReference type="ARBA" id="ARBA00005582"/>
    </source>
</evidence>
<dbReference type="Gene3D" id="3.40.630.30">
    <property type="match status" value="1"/>
</dbReference>
<sequence>MKTPLHFFYDSLSFSLPHLWICRCWNLNLWFLHHFQASDTKFRGFLGRFSRASYSNGVPNKAYCSGAVSSIGQDKLPAEGFTHQINGTNGLSSNLFSRDCRLLDAVDDQYDGIVIDPNGLPSNPVVFSSNLRFSLSHWKKKGKKGVWLKLLVEQSELIPIALKAGFQYHHAEPEYLMLTYWIPDGPCMLPANASHHVGVGGFVLNDRNEVLVVQEKYCSPAFANFWKIPTGFIVEKEEIYTGVTREVKEETGIETEFIEVIAFRHAHNIAFEKSDLFFVCMLRPLSTEIIVDDLEIQAAKWMPLAEFVEQSLVKEDVMFKKIIDICIARLDKYYCGLNVHQLVSKFDGKLSSLYYNTIDGEDLTCTGK</sequence>
<organism evidence="5">
    <name type="scientific">Cucumis melo</name>
    <name type="common">Muskmelon</name>
    <dbReference type="NCBI Taxonomy" id="3656"/>
    <lineage>
        <taxon>Eukaryota</taxon>
        <taxon>Viridiplantae</taxon>
        <taxon>Streptophyta</taxon>
        <taxon>Embryophyta</taxon>
        <taxon>Tracheophyta</taxon>
        <taxon>Spermatophyta</taxon>
        <taxon>Magnoliopsida</taxon>
        <taxon>eudicotyledons</taxon>
        <taxon>Gunneridae</taxon>
        <taxon>Pentapetalae</taxon>
        <taxon>rosids</taxon>
        <taxon>fabids</taxon>
        <taxon>Cucurbitales</taxon>
        <taxon>Cucurbitaceae</taxon>
        <taxon>Benincaseae</taxon>
        <taxon>Cucumis</taxon>
    </lineage>
</organism>
<dbReference type="PRINTS" id="PR01356">
    <property type="entry name" value="GFGPROTEIN"/>
</dbReference>
<reference evidence="5" key="1">
    <citation type="submission" date="2023-03" db="UniProtKB">
        <authorList>
            <consortium name="EnsemblPlants"/>
        </authorList>
    </citation>
    <scope>IDENTIFICATION</scope>
</reference>
<dbReference type="GO" id="GO:0047631">
    <property type="term" value="F:ADP-ribose diphosphatase activity"/>
    <property type="evidence" value="ECO:0007669"/>
    <property type="project" value="TreeGrafter"/>
</dbReference>
<keyword evidence="3" id="KW-0378">Hydrolase</keyword>
<protein>
    <recommendedName>
        <fullName evidence="4">Nudix hydrolase domain-containing protein</fullName>
    </recommendedName>
</protein>
<evidence type="ECO:0000259" key="4">
    <source>
        <dbReference type="PROSITE" id="PS51462"/>
    </source>
</evidence>
<dbReference type="InterPro" id="IPR020084">
    <property type="entry name" value="NUDIX_hydrolase_CS"/>
</dbReference>